<keyword evidence="2" id="KW-0645">Protease</keyword>
<name>A0ABW4C770_9BACL</name>
<reference evidence="3" key="1">
    <citation type="journal article" date="2019" name="Int. J. Syst. Evol. Microbiol.">
        <title>The Global Catalogue of Microorganisms (GCM) 10K type strain sequencing project: providing services to taxonomists for standard genome sequencing and annotation.</title>
        <authorList>
            <consortium name="The Broad Institute Genomics Platform"/>
            <consortium name="The Broad Institute Genome Sequencing Center for Infectious Disease"/>
            <person name="Wu L."/>
            <person name="Ma J."/>
        </authorList>
    </citation>
    <scope>NUCLEOTIDE SEQUENCE [LARGE SCALE GENOMIC DNA]</scope>
    <source>
        <strain evidence="3">S1</strain>
    </source>
</reference>
<keyword evidence="2" id="KW-0031">Aminopeptidase</keyword>
<evidence type="ECO:0000313" key="2">
    <source>
        <dbReference type="EMBL" id="MFD1425786.1"/>
    </source>
</evidence>
<keyword evidence="2" id="KW-0378">Hydrolase</keyword>
<evidence type="ECO:0000256" key="1">
    <source>
        <dbReference type="ARBA" id="ARBA00022723"/>
    </source>
</evidence>
<dbReference type="InterPro" id="IPR058739">
    <property type="entry name" value="NicX"/>
</dbReference>
<dbReference type="EMBL" id="JBHTNU010000002">
    <property type="protein sequence ID" value="MFD1425786.1"/>
    <property type="molecule type" value="Genomic_DNA"/>
</dbReference>
<evidence type="ECO:0000313" key="3">
    <source>
        <dbReference type="Proteomes" id="UP001597282"/>
    </source>
</evidence>
<dbReference type="PANTHER" id="PTHR34448:SF1">
    <property type="entry name" value="BLL6088 PROTEIN"/>
    <property type="match status" value="1"/>
</dbReference>
<sequence>MSERSVEVSSQLLQQCLGLKSGESFLIVTDDRKLELARALYRAGQQLGAESVLTVMKERQKSGEEPPAAISEAMKQANVVVCITEHSLTHTRAKKEAAAAGVRVATMPGITSDMFLEGAITADYLKVKELTERVTDVLSKGKQVKIVKDGEELIFSVEGRKGVASTGMYLNPGESGNLPSGEGYVAPVEGSASGRIKIDGSVAGLGKLDSPLYLTVEEGRLVQVEGEAAAKLLEMLGDGPGRMLGEFGIGTNDKARITGVVLEDEKVYGTIHVAFGSNHTFGGVVEAGVHIDLVVREPDVYIDGVKVMEKGVPNF</sequence>
<gene>
    <name evidence="2" type="ORF">ACFQ4Y_02390</name>
</gene>
<organism evidence="2 3">
    <name type="scientific">Kroppenstedtia sanguinis</name>
    <dbReference type="NCBI Taxonomy" id="1380684"/>
    <lineage>
        <taxon>Bacteria</taxon>
        <taxon>Bacillati</taxon>
        <taxon>Bacillota</taxon>
        <taxon>Bacilli</taxon>
        <taxon>Bacillales</taxon>
        <taxon>Thermoactinomycetaceae</taxon>
        <taxon>Kroppenstedtia</taxon>
    </lineage>
</organism>
<comment type="caution">
    <text evidence="2">The sequence shown here is derived from an EMBL/GenBank/DDBJ whole genome shotgun (WGS) entry which is preliminary data.</text>
</comment>
<protein>
    <submittedName>
        <fullName evidence="2">Aminopeptidase</fullName>
    </submittedName>
</protein>
<accession>A0ABW4C770</accession>
<keyword evidence="3" id="KW-1185">Reference proteome</keyword>
<dbReference type="GO" id="GO:0004177">
    <property type="term" value="F:aminopeptidase activity"/>
    <property type="evidence" value="ECO:0007669"/>
    <property type="project" value="UniProtKB-KW"/>
</dbReference>
<dbReference type="PANTHER" id="PTHR34448">
    <property type="entry name" value="AMINOPEPTIDASE"/>
    <property type="match status" value="1"/>
</dbReference>
<dbReference type="SUPFAM" id="SSF144052">
    <property type="entry name" value="Thermophilic metalloprotease-like"/>
    <property type="match status" value="1"/>
</dbReference>
<dbReference type="InterPro" id="IPR052170">
    <property type="entry name" value="M29_Exopeptidase"/>
</dbReference>
<proteinExistence type="predicted"/>
<dbReference type="Proteomes" id="UP001597282">
    <property type="component" value="Unassembled WGS sequence"/>
</dbReference>
<dbReference type="Pfam" id="PF26233">
    <property type="entry name" value="NicX"/>
    <property type="match status" value="1"/>
</dbReference>
<dbReference type="RefSeq" id="WP_380162780.1">
    <property type="nucleotide sequence ID" value="NZ_JBHTNU010000002.1"/>
</dbReference>
<keyword evidence="1" id="KW-0479">Metal-binding</keyword>